<evidence type="ECO:0000256" key="3">
    <source>
        <dbReference type="ARBA" id="ARBA00022801"/>
    </source>
</evidence>
<evidence type="ECO:0000256" key="2">
    <source>
        <dbReference type="ARBA" id="ARBA00022723"/>
    </source>
</evidence>
<proteinExistence type="predicted"/>
<dbReference type="PANTHER" id="PTHR31609">
    <property type="entry name" value="YDJC DEACETYLASE FAMILY MEMBER"/>
    <property type="match status" value="1"/>
</dbReference>
<dbReference type="Pfam" id="PF04794">
    <property type="entry name" value="YdjC"/>
    <property type="match status" value="1"/>
</dbReference>
<name>A0A398BEX9_9BACI</name>
<dbReference type="Proteomes" id="UP000265816">
    <property type="component" value="Unassembled WGS sequence"/>
</dbReference>
<reference evidence="6 7" key="1">
    <citation type="submission" date="2018-08" db="EMBL/GenBank/DDBJ databases">
        <title>Bacillus jemisoniae sp. nov., Bacillus chryseoplanitiae sp. nov., Bacillus resnikiae sp. nov., and Bacillus frankliniae sp. nov., isolated from Viking spacecraft and associated surfaces.</title>
        <authorList>
            <person name="Seuylemezian A."/>
            <person name="Vaishampayan P."/>
        </authorList>
    </citation>
    <scope>NUCLEOTIDE SEQUENCE [LARGE SCALE GENOMIC DNA]</scope>
    <source>
        <strain evidence="6 7">JJ-247</strain>
    </source>
</reference>
<protein>
    <submittedName>
        <fullName evidence="6">ChbG/HpnK family deacetylase</fullName>
    </submittedName>
</protein>
<keyword evidence="7" id="KW-1185">Reference proteome</keyword>
<evidence type="ECO:0000313" key="7">
    <source>
        <dbReference type="Proteomes" id="UP000265816"/>
    </source>
</evidence>
<dbReference type="GO" id="GO:0019213">
    <property type="term" value="F:deacetylase activity"/>
    <property type="evidence" value="ECO:0007669"/>
    <property type="project" value="TreeGrafter"/>
</dbReference>
<dbReference type="RefSeq" id="WP_119110968.1">
    <property type="nucleotide sequence ID" value="NZ_CBCSEO010000004.1"/>
</dbReference>
<accession>A0A398BEX9</accession>
<keyword evidence="3" id="KW-0378">Hydrolase</keyword>
<evidence type="ECO:0000256" key="4">
    <source>
        <dbReference type="ARBA" id="ARBA00022842"/>
    </source>
</evidence>
<sequence length="301" mass="34058">MSERAMEQGKKFLIINADDFGLTEGVSEGILHAHGSGIVSSTSVMMNRPFSKEALIKANAYPSLEVGVHLVFNKDRPLLPRECVPSLVDQDGFFHKNVFLNRKKIVLDELYQEFAAQVNDYISLMDRQPSHLDCHHWGILHLPFFKVYLQVGQLFNVPVRVPFFDPKNYPYSSLQELLKDVPLFNLNKRLLRLRSLAADSGLVFADYFCPGFYGSKISLESFKTQLENLPPGTAELMTHPGFADSSLYSASSYNKLRLKELKILTSPGLPEFLLQQDIVLTNYSELKSSALILKNNQEIVK</sequence>
<dbReference type="InterPro" id="IPR011330">
    <property type="entry name" value="Glyco_hydro/deAcase_b/a-brl"/>
</dbReference>
<dbReference type="InterPro" id="IPR006879">
    <property type="entry name" value="YdjC-like"/>
</dbReference>
<gene>
    <name evidence="6" type="ORF">D1970_00730</name>
</gene>
<organism evidence="6 7">
    <name type="scientific">Mesobacillus zeae</name>
    <dbReference type="NCBI Taxonomy" id="1917180"/>
    <lineage>
        <taxon>Bacteria</taxon>
        <taxon>Bacillati</taxon>
        <taxon>Bacillota</taxon>
        <taxon>Bacilli</taxon>
        <taxon>Bacillales</taxon>
        <taxon>Bacillaceae</taxon>
        <taxon>Mesobacillus</taxon>
    </lineage>
</organism>
<dbReference type="SUPFAM" id="SSF88713">
    <property type="entry name" value="Glycoside hydrolase/deacetylase"/>
    <property type="match status" value="1"/>
</dbReference>
<keyword evidence="4" id="KW-0460">Magnesium</keyword>
<keyword evidence="5" id="KW-0119">Carbohydrate metabolism</keyword>
<dbReference type="EMBL" id="QWVT01000002">
    <property type="protein sequence ID" value="RID88805.1"/>
    <property type="molecule type" value="Genomic_DNA"/>
</dbReference>
<dbReference type="GO" id="GO:0016787">
    <property type="term" value="F:hydrolase activity"/>
    <property type="evidence" value="ECO:0007669"/>
    <property type="project" value="UniProtKB-KW"/>
</dbReference>
<evidence type="ECO:0000256" key="5">
    <source>
        <dbReference type="ARBA" id="ARBA00023277"/>
    </source>
</evidence>
<comment type="cofactor">
    <cofactor evidence="1">
        <name>Mg(2+)</name>
        <dbReference type="ChEBI" id="CHEBI:18420"/>
    </cofactor>
</comment>
<dbReference type="OrthoDB" id="9774177at2"/>
<dbReference type="GO" id="GO:0046872">
    <property type="term" value="F:metal ion binding"/>
    <property type="evidence" value="ECO:0007669"/>
    <property type="project" value="UniProtKB-KW"/>
</dbReference>
<dbReference type="PANTHER" id="PTHR31609:SF1">
    <property type="entry name" value="CARBOHYDRATE DEACETYLASE"/>
    <property type="match status" value="1"/>
</dbReference>
<evidence type="ECO:0000313" key="6">
    <source>
        <dbReference type="EMBL" id="RID88805.1"/>
    </source>
</evidence>
<dbReference type="GO" id="GO:0005975">
    <property type="term" value="P:carbohydrate metabolic process"/>
    <property type="evidence" value="ECO:0007669"/>
    <property type="project" value="InterPro"/>
</dbReference>
<dbReference type="Gene3D" id="3.20.20.370">
    <property type="entry name" value="Glycoside hydrolase/deacetylase"/>
    <property type="match status" value="1"/>
</dbReference>
<keyword evidence="2" id="KW-0479">Metal-binding</keyword>
<comment type="caution">
    <text evidence="6">The sequence shown here is derived from an EMBL/GenBank/DDBJ whole genome shotgun (WGS) entry which is preliminary data.</text>
</comment>
<evidence type="ECO:0000256" key="1">
    <source>
        <dbReference type="ARBA" id="ARBA00001946"/>
    </source>
</evidence>
<dbReference type="AlphaFoldDB" id="A0A398BEX9"/>